<evidence type="ECO:0000256" key="6">
    <source>
        <dbReference type="ARBA" id="ARBA00012232"/>
    </source>
</evidence>
<accession>A0A9D1UUC6</accession>
<evidence type="ECO:0000256" key="19">
    <source>
        <dbReference type="PIRSR" id="PIRSR000732-2"/>
    </source>
</evidence>
<feature type="binding site" evidence="19">
    <location>
        <begin position="429"/>
        <end position="430"/>
    </location>
    <ligand>
        <name>phosphoenolpyruvate</name>
        <dbReference type="ChEBI" id="CHEBI:58702"/>
    </ligand>
</feature>
<feature type="active site" description="Proton donor" evidence="18">
    <location>
        <position position="474"/>
    </location>
</feature>
<keyword evidence="9 17" id="KW-0963">Cytoplasm</keyword>
<dbReference type="InterPro" id="IPR023151">
    <property type="entry name" value="PEP_util_CS"/>
</dbReference>
<feature type="binding site" evidence="19">
    <location>
        <position position="310"/>
    </location>
    <ligand>
        <name>phosphoenolpyruvate</name>
        <dbReference type="ChEBI" id="CHEBI:58702"/>
    </ligand>
</feature>
<dbReference type="EMBL" id="DXGD01000390">
    <property type="protein sequence ID" value="HIX00568.1"/>
    <property type="molecule type" value="Genomic_DNA"/>
</dbReference>
<evidence type="ECO:0000256" key="18">
    <source>
        <dbReference type="PIRSR" id="PIRSR000732-1"/>
    </source>
</evidence>
<keyword evidence="15 17" id="KW-0460">Magnesium</keyword>
<evidence type="ECO:0000256" key="20">
    <source>
        <dbReference type="PIRSR" id="PIRSR000732-3"/>
    </source>
</evidence>
<dbReference type="PROSITE" id="PS00742">
    <property type="entry name" value="PEP_ENZYMES_2"/>
    <property type="match status" value="1"/>
</dbReference>
<dbReference type="SUPFAM" id="SSF51621">
    <property type="entry name" value="Phosphoenolpyruvate/pyruvate domain"/>
    <property type="match status" value="1"/>
</dbReference>
<evidence type="ECO:0000256" key="17">
    <source>
        <dbReference type="PIRNR" id="PIRNR000732"/>
    </source>
</evidence>
<organism evidence="24 25">
    <name type="scientific">Candidatus Nesterenkonia stercoripullorum</name>
    <dbReference type="NCBI Taxonomy" id="2838701"/>
    <lineage>
        <taxon>Bacteria</taxon>
        <taxon>Bacillati</taxon>
        <taxon>Actinomycetota</taxon>
        <taxon>Actinomycetes</taxon>
        <taxon>Micrococcales</taxon>
        <taxon>Micrococcaceae</taxon>
        <taxon>Nesterenkonia</taxon>
    </lineage>
</organism>
<feature type="binding site" evidence="19">
    <location>
        <position position="440"/>
    </location>
    <ligand>
        <name>phosphoenolpyruvate</name>
        <dbReference type="ChEBI" id="CHEBI:58702"/>
    </ligand>
</feature>
<dbReference type="InterPro" id="IPR036618">
    <property type="entry name" value="PtsI_HPr-bd_sf"/>
</dbReference>
<dbReference type="GO" id="GO:0016301">
    <property type="term" value="F:kinase activity"/>
    <property type="evidence" value="ECO:0007669"/>
    <property type="project" value="UniProtKB-KW"/>
</dbReference>
<dbReference type="GO" id="GO:0009401">
    <property type="term" value="P:phosphoenolpyruvate-dependent sugar phosphotransferase system"/>
    <property type="evidence" value="ECO:0007669"/>
    <property type="project" value="UniProtKB-KW"/>
</dbReference>
<dbReference type="InterPro" id="IPR050499">
    <property type="entry name" value="PEP-utilizing_PTS_enzyme"/>
</dbReference>
<dbReference type="GO" id="GO:0005737">
    <property type="term" value="C:cytoplasm"/>
    <property type="evidence" value="ECO:0007669"/>
    <property type="project" value="UniProtKB-SubCell"/>
</dbReference>
<protein>
    <recommendedName>
        <fullName evidence="7 17">Phosphoenolpyruvate-protein phosphotransferase</fullName>
        <ecNumber evidence="6 17">2.7.3.9</ecNumber>
    </recommendedName>
    <alternativeName>
        <fullName evidence="16 17">Phosphotransferase system, enzyme I</fullName>
    </alternativeName>
</protein>
<dbReference type="GO" id="GO:0046872">
    <property type="term" value="F:metal ion binding"/>
    <property type="evidence" value="ECO:0007669"/>
    <property type="project" value="UniProtKB-KW"/>
</dbReference>
<dbReference type="PRINTS" id="PR01736">
    <property type="entry name" value="PHPHTRNFRASE"/>
</dbReference>
<dbReference type="InterPro" id="IPR008279">
    <property type="entry name" value="PEP-util_enz_mobile_dom"/>
</dbReference>
<feature type="binding site" evidence="20">
    <location>
        <position position="430"/>
    </location>
    <ligand>
        <name>Mg(2+)</name>
        <dbReference type="ChEBI" id="CHEBI:18420"/>
    </ligand>
</feature>
<dbReference type="InterPro" id="IPR036637">
    <property type="entry name" value="Phosphohistidine_dom_sf"/>
</dbReference>
<name>A0A9D1UUC6_9MICC</name>
<evidence type="ECO:0000256" key="5">
    <source>
        <dbReference type="ARBA" id="ARBA00007837"/>
    </source>
</evidence>
<dbReference type="PIRSF" id="PIRSF000732">
    <property type="entry name" value="PTS_enzyme_I"/>
    <property type="match status" value="1"/>
</dbReference>
<dbReference type="PANTHER" id="PTHR46244">
    <property type="entry name" value="PHOSPHOENOLPYRUVATE-PROTEIN PHOSPHOTRANSFERASE"/>
    <property type="match status" value="1"/>
</dbReference>
<feature type="binding site" evidence="19">
    <location>
        <position position="267"/>
    </location>
    <ligand>
        <name>phosphoenolpyruvate</name>
        <dbReference type="ChEBI" id="CHEBI:58702"/>
    </ligand>
</feature>
<evidence type="ECO:0000256" key="7">
    <source>
        <dbReference type="ARBA" id="ARBA00016544"/>
    </source>
</evidence>
<evidence type="ECO:0000256" key="9">
    <source>
        <dbReference type="ARBA" id="ARBA00022490"/>
    </source>
</evidence>
<evidence type="ECO:0000259" key="21">
    <source>
        <dbReference type="Pfam" id="PF00391"/>
    </source>
</evidence>
<dbReference type="GO" id="GO:0008965">
    <property type="term" value="F:phosphoenolpyruvate-protein phosphotransferase activity"/>
    <property type="evidence" value="ECO:0007669"/>
    <property type="project" value="UniProtKB-EC"/>
</dbReference>
<evidence type="ECO:0000259" key="22">
    <source>
        <dbReference type="Pfam" id="PF02896"/>
    </source>
</evidence>
<gene>
    <name evidence="24" type="primary">ptsP</name>
    <name evidence="24" type="ORF">H9871_10550</name>
</gene>
<feature type="domain" description="PEP-utilising enzyme C-terminal" evidence="22">
    <location>
        <begin position="234"/>
        <end position="511"/>
    </location>
</feature>
<dbReference type="Pfam" id="PF00391">
    <property type="entry name" value="PEP-utilizers"/>
    <property type="match status" value="1"/>
</dbReference>
<evidence type="ECO:0000259" key="23">
    <source>
        <dbReference type="Pfam" id="PF05524"/>
    </source>
</evidence>
<evidence type="ECO:0000256" key="11">
    <source>
        <dbReference type="ARBA" id="ARBA00022679"/>
    </source>
</evidence>
<comment type="similarity">
    <text evidence="5 17">Belongs to the PEP-utilizing enzyme family.</text>
</comment>
<reference evidence="24" key="2">
    <citation type="submission" date="2021-04" db="EMBL/GenBank/DDBJ databases">
        <authorList>
            <person name="Gilroy R."/>
        </authorList>
    </citation>
    <scope>NUCLEOTIDE SEQUENCE</scope>
    <source>
        <strain evidence="24">ChiHejej3B27-3195</strain>
    </source>
</reference>
<dbReference type="Gene3D" id="3.50.30.10">
    <property type="entry name" value="Phosphohistidine domain"/>
    <property type="match status" value="1"/>
</dbReference>
<evidence type="ECO:0000256" key="2">
    <source>
        <dbReference type="ARBA" id="ARBA00001946"/>
    </source>
</evidence>
<dbReference type="AlphaFoldDB" id="A0A9D1UUC6"/>
<comment type="catalytic activity">
    <reaction evidence="1 17">
        <text>L-histidyl-[protein] + phosphoenolpyruvate = N(pros)-phospho-L-histidyl-[protein] + pyruvate</text>
        <dbReference type="Rhea" id="RHEA:23880"/>
        <dbReference type="Rhea" id="RHEA-COMP:9745"/>
        <dbReference type="Rhea" id="RHEA-COMP:9746"/>
        <dbReference type="ChEBI" id="CHEBI:15361"/>
        <dbReference type="ChEBI" id="CHEBI:29979"/>
        <dbReference type="ChEBI" id="CHEBI:58702"/>
        <dbReference type="ChEBI" id="CHEBI:64837"/>
        <dbReference type="EC" id="2.7.3.9"/>
    </reaction>
</comment>
<keyword evidence="12 17" id="KW-0598">Phosphotransferase system</keyword>
<evidence type="ECO:0000256" key="1">
    <source>
        <dbReference type="ARBA" id="ARBA00000683"/>
    </source>
</evidence>
<keyword evidence="14 17" id="KW-0418">Kinase</keyword>
<evidence type="ECO:0000256" key="15">
    <source>
        <dbReference type="ARBA" id="ARBA00022842"/>
    </source>
</evidence>
<keyword evidence="11 17" id="KW-0808">Transferase</keyword>
<evidence type="ECO:0000313" key="24">
    <source>
        <dbReference type="EMBL" id="HIX00568.1"/>
    </source>
</evidence>
<feature type="active site" description="Tele-phosphohistidine intermediate" evidence="18">
    <location>
        <position position="166"/>
    </location>
</feature>
<dbReference type="Pfam" id="PF02896">
    <property type="entry name" value="PEP-utilizers_C"/>
    <property type="match status" value="1"/>
</dbReference>
<keyword evidence="10 17" id="KW-0762">Sugar transport</keyword>
<dbReference type="InterPro" id="IPR040442">
    <property type="entry name" value="Pyrv_kinase-like_dom_sf"/>
</dbReference>
<evidence type="ECO:0000256" key="13">
    <source>
        <dbReference type="ARBA" id="ARBA00022723"/>
    </source>
</evidence>
<dbReference type="InterPro" id="IPR006318">
    <property type="entry name" value="PTS_EI-like"/>
</dbReference>
<evidence type="ECO:0000256" key="14">
    <source>
        <dbReference type="ARBA" id="ARBA00022777"/>
    </source>
</evidence>
<dbReference type="Gene3D" id="1.10.274.10">
    <property type="entry name" value="PtsI, HPr-binding domain"/>
    <property type="match status" value="1"/>
</dbReference>
<evidence type="ECO:0000256" key="10">
    <source>
        <dbReference type="ARBA" id="ARBA00022597"/>
    </source>
</evidence>
<dbReference type="NCBIfam" id="TIGR01417">
    <property type="entry name" value="PTS_I_fam"/>
    <property type="match status" value="1"/>
</dbReference>
<dbReference type="Proteomes" id="UP000824151">
    <property type="component" value="Unassembled WGS sequence"/>
</dbReference>
<comment type="subcellular location">
    <subcellularLocation>
        <location evidence="4 17">Cytoplasm</location>
    </subcellularLocation>
</comment>
<evidence type="ECO:0000256" key="16">
    <source>
        <dbReference type="ARBA" id="ARBA00033235"/>
    </source>
</evidence>
<feature type="domain" description="Phosphotransferase system enzyme I N-terminal" evidence="23">
    <location>
        <begin position="15"/>
        <end position="103"/>
    </location>
</feature>
<reference evidence="24" key="1">
    <citation type="journal article" date="2021" name="PeerJ">
        <title>Extensive microbial diversity within the chicken gut microbiome revealed by metagenomics and culture.</title>
        <authorList>
            <person name="Gilroy R."/>
            <person name="Ravi A."/>
            <person name="Getino M."/>
            <person name="Pursley I."/>
            <person name="Horton D.L."/>
            <person name="Alikhan N.F."/>
            <person name="Baker D."/>
            <person name="Gharbi K."/>
            <person name="Hall N."/>
            <person name="Watson M."/>
            <person name="Adriaenssens E.M."/>
            <person name="Foster-Nyarko E."/>
            <person name="Jarju S."/>
            <person name="Secka A."/>
            <person name="Antonio M."/>
            <person name="Oren A."/>
            <person name="Chaudhuri R.R."/>
            <person name="La Ragione R."/>
            <person name="Hildebrand F."/>
            <person name="Pallen M.J."/>
        </authorList>
    </citation>
    <scope>NUCLEOTIDE SEQUENCE</scope>
    <source>
        <strain evidence="24">ChiHejej3B27-3195</strain>
    </source>
</reference>
<comment type="caution">
    <text evidence="24">The sequence shown here is derived from an EMBL/GenBank/DDBJ whole genome shotgun (WGS) entry which is preliminary data.</text>
</comment>
<dbReference type="Gene3D" id="3.20.20.60">
    <property type="entry name" value="Phosphoenolpyruvate-binding domains"/>
    <property type="match status" value="1"/>
</dbReference>
<evidence type="ECO:0000256" key="3">
    <source>
        <dbReference type="ARBA" id="ARBA00002728"/>
    </source>
</evidence>
<feature type="binding site" evidence="20">
    <location>
        <position position="406"/>
    </location>
    <ligand>
        <name>Mg(2+)</name>
        <dbReference type="ChEBI" id="CHEBI:18420"/>
    </ligand>
</feature>
<dbReference type="SUPFAM" id="SSF47831">
    <property type="entry name" value="Enzyme I of the PEP:sugar phosphotransferase system HPr-binding (sub)domain"/>
    <property type="match status" value="1"/>
</dbReference>
<dbReference type="InterPro" id="IPR024692">
    <property type="entry name" value="PTS_EI"/>
</dbReference>
<sequence>MPPPVAEPADLARDEALDVDAATAALDSATRSVADQLKGRAAEASGDAKGVLEATALMATDSTLRKGAIKRLEKGKTPERAFFESAGEVIDMFAALGGKMAERQRDVHDVRDRVIAQLQGLTPPGIPSHDTPFVLLADDLAPADTATLDPQKVLALVTAEGGPQSHTAIIARSLNLPAVVAATGVLDVEDGTEVFVNGAAGTLSTEVTDADRESAATYRERMAQIATFDGDGRLSDGTSAPLLANVGNGADARAAAEAGAQGIGLFRTEFLFFERTAEPAQEEQVAAYAEVFEAFSSAGSASAPAKVVLRTLDAGADKPLPFLTDTDEPNPALGVRGYRTEVRTPGVLRRQLDAVAEAARGVADKPVEVWVMAPMIATAAEARDFRGLCEEAGLSAANAKIGVMIEIPAAALAAQAITAEVDFVSIGTNDLTQYTMAADRQLGALAELNDPWQPGVLHLIRATGSGSQGPVGVCGEAAADPLLAPVLLGLGVNTLSMSASALPRVAAVLRGVTAEQVEAAAQAALSASSPAEARAAAVEQLPIVAELGLG</sequence>
<dbReference type="InterPro" id="IPR008731">
    <property type="entry name" value="PTS_EIN"/>
</dbReference>
<evidence type="ECO:0000256" key="12">
    <source>
        <dbReference type="ARBA" id="ARBA00022683"/>
    </source>
</evidence>
<dbReference type="EC" id="2.7.3.9" evidence="6 17"/>
<dbReference type="PANTHER" id="PTHR46244:SF3">
    <property type="entry name" value="PHOSPHOENOLPYRUVATE-PROTEIN PHOSPHOTRANSFERASE"/>
    <property type="match status" value="1"/>
</dbReference>
<dbReference type="Pfam" id="PF05524">
    <property type="entry name" value="PEP-utilisers_N"/>
    <property type="match status" value="1"/>
</dbReference>
<evidence type="ECO:0000256" key="8">
    <source>
        <dbReference type="ARBA" id="ARBA00022448"/>
    </source>
</evidence>
<evidence type="ECO:0000313" key="25">
    <source>
        <dbReference type="Proteomes" id="UP000824151"/>
    </source>
</evidence>
<feature type="domain" description="PEP-utilising enzyme mobile" evidence="21">
    <location>
        <begin position="133"/>
        <end position="201"/>
    </location>
</feature>
<dbReference type="SUPFAM" id="SSF52009">
    <property type="entry name" value="Phosphohistidine domain"/>
    <property type="match status" value="1"/>
</dbReference>
<keyword evidence="13 17" id="KW-0479">Metal-binding</keyword>
<comment type="cofactor">
    <cofactor evidence="2 17 20">
        <name>Mg(2+)</name>
        <dbReference type="ChEBI" id="CHEBI:18420"/>
    </cofactor>
</comment>
<proteinExistence type="inferred from homology"/>
<evidence type="ECO:0000256" key="4">
    <source>
        <dbReference type="ARBA" id="ARBA00004496"/>
    </source>
</evidence>
<keyword evidence="8 17" id="KW-0813">Transport</keyword>
<comment type="function">
    <text evidence="3 17">General (non sugar-specific) component of the phosphoenolpyruvate-dependent sugar phosphotransferase system (sugar PTS). This major carbohydrate active-transport system catalyzes the phosphorylation of incoming sugar substrates concomitantly with their translocation across the cell membrane. Enzyme I transfers the phosphoryl group from phosphoenolpyruvate (PEP) to the phosphoryl carrier protein (HPr).</text>
</comment>
<dbReference type="InterPro" id="IPR015813">
    <property type="entry name" value="Pyrv/PenolPyrv_kinase-like_dom"/>
</dbReference>
<dbReference type="InterPro" id="IPR000121">
    <property type="entry name" value="PEP_util_C"/>
</dbReference>